<dbReference type="Gene3D" id="3.40.630.30">
    <property type="match status" value="1"/>
</dbReference>
<proteinExistence type="predicted"/>
<dbReference type="InterPro" id="IPR016181">
    <property type="entry name" value="Acyl_CoA_acyltransferase"/>
</dbReference>
<dbReference type="STRING" id="856793.MICA_59"/>
<dbReference type="AlphaFoldDB" id="G2KLH1"/>
<evidence type="ECO:0000259" key="2">
    <source>
        <dbReference type="PROSITE" id="PS51186"/>
    </source>
</evidence>
<keyword evidence="1 3" id="KW-0808">Transferase</keyword>
<dbReference type="HOGENOM" id="CLU_094924_0_0_5"/>
<protein>
    <submittedName>
        <fullName evidence="3">Acetyltransferase family protein</fullName>
    </submittedName>
</protein>
<dbReference type="OrthoDB" id="9803907at2"/>
<reference evidence="3 4" key="1">
    <citation type="journal article" date="2011" name="BMC Genomics">
        <title>Genomic insights into an obligate epibiotic bacterial predator: Micavibrio aeruginosavorus ARL-13.</title>
        <authorList>
            <person name="Wang Z."/>
            <person name="Kadouri D."/>
            <person name="Wu M."/>
        </authorList>
    </citation>
    <scope>NUCLEOTIDE SEQUENCE [LARGE SCALE GENOMIC DNA]</scope>
    <source>
        <strain evidence="3 4">ARL-13</strain>
    </source>
</reference>
<dbReference type="eggNOG" id="COG0456">
    <property type="taxonomic scope" value="Bacteria"/>
</dbReference>
<gene>
    <name evidence="3" type="ordered locus">MICA_59</name>
</gene>
<dbReference type="InterPro" id="IPR000182">
    <property type="entry name" value="GNAT_dom"/>
</dbReference>
<feature type="domain" description="N-acetyltransferase" evidence="2">
    <location>
        <begin position="17"/>
        <end position="183"/>
    </location>
</feature>
<dbReference type="SUPFAM" id="SSF55729">
    <property type="entry name" value="Acyl-CoA N-acyltransferases (Nat)"/>
    <property type="match status" value="1"/>
</dbReference>
<dbReference type="PANTHER" id="PTHR13947">
    <property type="entry name" value="GNAT FAMILY N-ACETYLTRANSFERASE"/>
    <property type="match status" value="1"/>
</dbReference>
<dbReference type="CDD" id="cd04301">
    <property type="entry name" value="NAT_SF"/>
    <property type="match status" value="1"/>
</dbReference>
<dbReference type="GO" id="GO:0008080">
    <property type="term" value="F:N-acetyltransferase activity"/>
    <property type="evidence" value="ECO:0007669"/>
    <property type="project" value="InterPro"/>
</dbReference>
<evidence type="ECO:0000256" key="1">
    <source>
        <dbReference type="ARBA" id="ARBA00022679"/>
    </source>
</evidence>
<accession>G2KLH1</accession>
<dbReference type="KEGG" id="mai:MICA_59"/>
<dbReference type="PANTHER" id="PTHR13947:SF37">
    <property type="entry name" value="LD18367P"/>
    <property type="match status" value="1"/>
</dbReference>
<keyword evidence="4" id="KW-1185">Reference proteome</keyword>
<dbReference type="PROSITE" id="PS51186">
    <property type="entry name" value="GNAT"/>
    <property type="match status" value="1"/>
</dbReference>
<dbReference type="EMBL" id="CP002382">
    <property type="protein sequence ID" value="AEP08407.1"/>
    <property type="molecule type" value="Genomic_DNA"/>
</dbReference>
<evidence type="ECO:0000313" key="3">
    <source>
        <dbReference type="EMBL" id="AEP08407.1"/>
    </source>
</evidence>
<name>G2KLH1_MICAA</name>
<evidence type="ECO:0000313" key="4">
    <source>
        <dbReference type="Proteomes" id="UP000009286"/>
    </source>
</evidence>
<dbReference type="Pfam" id="PF00583">
    <property type="entry name" value="Acetyltransf_1"/>
    <property type="match status" value="1"/>
</dbReference>
<dbReference type="InterPro" id="IPR050769">
    <property type="entry name" value="NAT_camello-type"/>
</dbReference>
<dbReference type="Proteomes" id="UP000009286">
    <property type="component" value="Chromosome"/>
</dbReference>
<organism evidence="3 4">
    <name type="scientific">Micavibrio aeruginosavorus (strain ARL-13)</name>
    <dbReference type="NCBI Taxonomy" id="856793"/>
    <lineage>
        <taxon>Bacteria</taxon>
        <taxon>Pseudomonadati</taxon>
        <taxon>Bdellovibrionota</taxon>
        <taxon>Bdellovibrionia</taxon>
        <taxon>Bdellovibrionales</taxon>
        <taxon>Pseudobdellovibrionaceae</taxon>
        <taxon>Micavibrio</taxon>
    </lineage>
</organism>
<sequence length="195" mass="21742">MTETPQPKTSEPVPTVELVTELAPGDLDDLIDATDSAISDGGGFGWVRLPAREVLERYWRGVMTMPSRILFVGRMDGVICGTAQLITPQKNNEAQNFAVTMTTVFVAPWARGHGLARMMVEKMEEVARDEGYSAINLDVRESQDVAIKLYESMGYVHFGTHPFYARVDGKVIPGRYYYKVLDPSGLKERPEIDLV</sequence>
<dbReference type="RefSeq" id="WP_014101630.1">
    <property type="nucleotide sequence ID" value="NC_016026.1"/>
</dbReference>